<dbReference type="EMBL" id="KB908703">
    <property type="protein sequence ID" value="EOA85065.1"/>
    <property type="molecule type" value="Genomic_DNA"/>
</dbReference>
<accession>R0IIU2</accession>
<protein>
    <recommendedName>
        <fullName evidence="3">Zn(2)-C6 fungal-type domain-containing protein</fullName>
    </recommendedName>
</protein>
<gene>
    <name evidence="4" type="ORF">SETTUDRAFT_163792</name>
</gene>
<evidence type="ECO:0000259" key="3">
    <source>
        <dbReference type="PROSITE" id="PS50048"/>
    </source>
</evidence>
<dbReference type="PROSITE" id="PS50048">
    <property type="entry name" value="ZN2_CY6_FUNGAL_2"/>
    <property type="match status" value="1"/>
</dbReference>
<feature type="domain" description="Zn(2)-C6 fungal-type" evidence="3">
    <location>
        <begin position="25"/>
        <end position="55"/>
    </location>
</feature>
<dbReference type="eggNOG" id="ENOG502RV53">
    <property type="taxonomic scope" value="Eukaryota"/>
</dbReference>
<dbReference type="SUPFAM" id="SSF57701">
    <property type="entry name" value="Zn2/Cys6 DNA-binding domain"/>
    <property type="match status" value="1"/>
</dbReference>
<dbReference type="InterPro" id="IPR036864">
    <property type="entry name" value="Zn2-C6_fun-type_DNA-bd_sf"/>
</dbReference>
<dbReference type="RefSeq" id="XP_008027549.1">
    <property type="nucleotide sequence ID" value="XM_008029358.1"/>
</dbReference>
<dbReference type="InterPro" id="IPR001138">
    <property type="entry name" value="Zn2Cys6_DnaBD"/>
</dbReference>
<dbReference type="AlphaFoldDB" id="R0IIU2"/>
<proteinExistence type="predicted"/>
<dbReference type="InterPro" id="IPR053157">
    <property type="entry name" value="Sterol_Uptake_Regulator"/>
</dbReference>
<evidence type="ECO:0000313" key="5">
    <source>
        <dbReference type="Proteomes" id="UP000016935"/>
    </source>
</evidence>
<evidence type="ECO:0000313" key="4">
    <source>
        <dbReference type="EMBL" id="EOA85065.1"/>
    </source>
</evidence>
<dbReference type="PANTHER" id="PTHR47784">
    <property type="entry name" value="STEROL UPTAKE CONTROL PROTEIN 2"/>
    <property type="match status" value="1"/>
</dbReference>
<dbReference type="GO" id="GO:0008270">
    <property type="term" value="F:zinc ion binding"/>
    <property type="evidence" value="ECO:0007669"/>
    <property type="project" value="InterPro"/>
</dbReference>
<reference evidence="4 5" key="1">
    <citation type="journal article" date="2012" name="PLoS Pathog.">
        <title>Diverse lifestyles and strategies of plant pathogenesis encoded in the genomes of eighteen Dothideomycetes fungi.</title>
        <authorList>
            <person name="Ohm R.A."/>
            <person name="Feau N."/>
            <person name="Henrissat B."/>
            <person name="Schoch C.L."/>
            <person name="Horwitz B.A."/>
            <person name="Barry K.W."/>
            <person name="Condon B.J."/>
            <person name="Copeland A.C."/>
            <person name="Dhillon B."/>
            <person name="Glaser F."/>
            <person name="Hesse C.N."/>
            <person name="Kosti I."/>
            <person name="LaButti K."/>
            <person name="Lindquist E.A."/>
            <person name="Lucas S."/>
            <person name="Salamov A.A."/>
            <person name="Bradshaw R.E."/>
            <person name="Ciuffetti L."/>
            <person name="Hamelin R.C."/>
            <person name="Kema G.H.J."/>
            <person name="Lawrence C."/>
            <person name="Scott J.A."/>
            <person name="Spatafora J.W."/>
            <person name="Turgeon B.G."/>
            <person name="de Wit P.J.G.M."/>
            <person name="Zhong S."/>
            <person name="Goodwin S.B."/>
            <person name="Grigoriev I.V."/>
        </authorList>
    </citation>
    <scope>NUCLEOTIDE SEQUENCE [LARGE SCALE GENOMIC DNA]</scope>
    <source>
        <strain evidence="5">28A</strain>
    </source>
</reference>
<feature type="region of interest" description="Disordered" evidence="2">
    <location>
        <begin position="1"/>
        <end position="21"/>
    </location>
</feature>
<dbReference type="STRING" id="671987.R0IIU2"/>
<reference evidence="4 5" key="2">
    <citation type="journal article" date="2013" name="PLoS Genet.">
        <title>Comparative genome structure, secondary metabolite, and effector coding capacity across Cochliobolus pathogens.</title>
        <authorList>
            <person name="Condon B.J."/>
            <person name="Leng Y."/>
            <person name="Wu D."/>
            <person name="Bushley K.E."/>
            <person name="Ohm R.A."/>
            <person name="Otillar R."/>
            <person name="Martin J."/>
            <person name="Schackwitz W."/>
            <person name="Grimwood J."/>
            <person name="MohdZainudin N."/>
            <person name="Xue C."/>
            <person name="Wang R."/>
            <person name="Manning V.A."/>
            <person name="Dhillon B."/>
            <person name="Tu Z.J."/>
            <person name="Steffenson B.J."/>
            <person name="Salamov A."/>
            <person name="Sun H."/>
            <person name="Lowry S."/>
            <person name="LaButti K."/>
            <person name="Han J."/>
            <person name="Copeland A."/>
            <person name="Lindquist E."/>
            <person name="Barry K."/>
            <person name="Schmutz J."/>
            <person name="Baker S.E."/>
            <person name="Ciuffetti L.M."/>
            <person name="Grigoriev I.V."/>
            <person name="Zhong S."/>
            <person name="Turgeon B.G."/>
        </authorList>
    </citation>
    <scope>NUCLEOTIDE SEQUENCE [LARGE SCALE GENOMIC DNA]</scope>
    <source>
        <strain evidence="5">28A</strain>
    </source>
</reference>
<keyword evidence="5" id="KW-1185">Reference proteome</keyword>
<dbReference type="Proteomes" id="UP000016935">
    <property type="component" value="Unassembled WGS sequence"/>
</dbReference>
<sequence length="510" mass="58266">MPATLSKSTTPRERKRRAHAKSRKGCNNCKLRRVKCDETRPGCTKCKTYGVSCDFGESKDSLDAATHGSFQVNLTSVIEDSVVFDGRNESPNWIQIDSPRSEVYGKAAKSLEFTTTSSVVSSLGNPWSPVSSNANMTAMISGSLESVALSQYVRLETEAAPLSPGWSWEFTEVDFEILTRFQSRTSLTIGDQRMAPEYRDVVCQLAFQHPFLMHMLLGLTLMHDSDLSLRHSPALSAKQQHMSLFHWDLATSLFYRIMAYPLTPAYRDAIWATGVHLGASSFWFVESNDPNAVWPLKPSEPSDLSWIKFGEGKRHLWRIADPMREDSLFHNVLKHRPRSPAPQWVNGEDTEFIPEIFQTLFDIHESSTKENNPYLVAVVILSRIRNMHLTHANVLHFLYFTTFITPEFIELLEHKDTRAVFLLGWWFRILEDGDLWWMTRRARIQGKAVRMWLRGRNRELAHLLDELARERVLCASETPTMQIDGPCDGDKNGFDVNWALDSRGKIPVEK</sequence>
<dbReference type="Pfam" id="PF00172">
    <property type="entry name" value="Zn_clus"/>
    <property type="match status" value="1"/>
</dbReference>
<evidence type="ECO:0000256" key="1">
    <source>
        <dbReference type="ARBA" id="ARBA00023242"/>
    </source>
</evidence>
<dbReference type="PANTHER" id="PTHR47784:SF9">
    <property type="entry name" value="ZN(II)2CYS6 TRANSCRIPTION FACTOR (EUROFUNG)"/>
    <property type="match status" value="1"/>
</dbReference>
<dbReference type="GeneID" id="19398896"/>
<evidence type="ECO:0000256" key="2">
    <source>
        <dbReference type="SAM" id="MobiDB-lite"/>
    </source>
</evidence>
<name>R0IIU2_EXST2</name>
<dbReference type="CDD" id="cd00067">
    <property type="entry name" value="GAL4"/>
    <property type="match status" value="1"/>
</dbReference>
<dbReference type="PROSITE" id="PS00463">
    <property type="entry name" value="ZN2_CY6_FUNGAL_1"/>
    <property type="match status" value="1"/>
</dbReference>
<organism evidence="4 5">
    <name type="scientific">Exserohilum turcicum (strain 28A)</name>
    <name type="common">Northern leaf blight fungus</name>
    <name type="synonym">Setosphaeria turcica</name>
    <dbReference type="NCBI Taxonomy" id="671987"/>
    <lineage>
        <taxon>Eukaryota</taxon>
        <taxon>Fungi</taxon>
        <taxon>Dikarya</taxon>
        <taxon>Ascomycota</taxon>
        <taxon>Pezizomycotina</taxon>
        <taxon>Dothideomycetes</taxon>
        <taxon>Pleosporomycetidae</taxon>
        <taxon>Pleosporales</taxon>
        <taxon>Pleosporineae</taxon>
        <taxon>Pleosporaceae</taxon>
        <taxon>Exserohilum</taxon>
    </lineage>
</organism>
<dbReference type="HOGENOM" id="CLU_024934_9_3_1"/>
<dbReference type="SMART" id="SM00066">
    <property type="entry name" value="GAL4"/>
    <property type="match status" value="1"/>
</dbReference>
<dbReference type="GO" id="GO:0001228">
    <property type="term" value="F:DNA-binding transcription activator activity, RNA polymerase II-specific"/>
    <property type="evidence" value="ECO:0007669"/>
    <property type="project" value="TreeGrafter"/>
</dbReference>
<keyword evidence="1" id="KW-0539">Nucleus</keyword>
<dbReference type="OrthoDB" id="416217at2759"/>
<dbReference type="Gene3D" id="4.10.240.10">
    <property type="entry name" value="Zn(2)-C6 fungal-type DNA-binding domain"/>
    <property type="match status" value="1"/>
</dbReference>